<dbReference type="EMBL" id="CP022163">
    <property type="protein sequence ID" value="ATB26949.1"/>
    <property type="molecule type" value="Genomic_DNA"/>
</dbReference>
<evidence type="ECO:0008006" key="4">
    <source>
        <dbReference type="Google" id="ProtNLM"/>
    </source>
</evidence>
<evidence type="ECO:0000313" key="3">
    <source>
        <dbReference type="Proteomes" id="UP000217289"/>
    </source>
</evidence>
<dbReference type="RefSeq" id="WP_095975824.1">
    <property type="nucleotide sequence ID" value="NZ_CP022163.1"/>
</dbReference>
<evidence type="ECO:0000313" key="2">
    <source>
        <dbReference type="EMBL" id="ATB26949.1"/>
    </source>
</evidence>
<protein>
    <recommendedName>
        <fullName evidence="4">Serine protease</fullName>
    </recommendedName>
</protein>
<feature type="signal peptide" evidence="1">
    <location>
        <begin position="1"/>
        <end position="18"/>
    </location>
</feature>
<accession>A0A286NV50</accession>
<dbReference type="KEGG" id="mbd:MEBOL_000384"/>
<feature type="chain" id="PRO_5012990463" description="Serine protease" evidence="1">
    <location>
        <begin position="19"/>
        <end position="197"/>
    </location>
</feature>
<dbReference type="InterPro" id="IPR009003">
    <property type="entry name" value="Peptidase_S1_PA"/>
</dbReference>
<organism evidence="2 3">
    <name type="scientific">Melittangium boletus DSM 14713</name>
    <dbReference type="NCBI Taxonomy" id="1294270"/>
    <lineage>
        <taxon>Bacteria</taxon>
        <taxon>Pseudomonadati</taxon>
        <taxon>Myxococcota</taxon>
        <taxon>Myxococcia</taxon>
        <taxon>Myxococcales</taxon>
        <taxon>Cystobacterineae</taxon>
        <taxon>Archangiaceae</taxon>
        <taxon>Melittangium</taxon>
    </lineage>
</organism>
<dbReference type="Proteomes" id="UP000217289">
    <property type="component" value="Chromosome"/>
</dbReference>
<keyword evidence="3" id="KW-1185">Reference proteome</keyword>
<dbReference type="SUPFAM" id="SSF50494">
    <property type="entry name" value="Trypsin-like serine proteases"/>
    <property type="match status" value="1"/>
</dbReference>
<dbReference type="Gene3D" id="2.40.10.10">
    <property type="entry name" value="Trypsin-like serine proteases"/>
    <property type="match status" value="2"/>
</dbReference>
<sequence>MTHPFLPLVLVLWATASAATERPTRADLQRTLALHERSVVKVKGARGTGPGIIVGTEGQVLTAVGHVNLEGAHVEYERQVLPATVLLADASLKVAVVAAPAGNYPAVPVQVAAGSPVGQWLIGVVRGPGRKQTPMSAQARGAPAPFIDVDLILPPGSPLFDTRGRLVAVAVQRHGRGCRALPLEVVKQRLAPRVASP</sequence>
<name>A0A286NV50_9BACT</name>
<dbReference type="AlphaFoldDB" id="A0A286NV50"/>
<gene>
    <name evidence="2" type="ORF">MEBOL_000384</name>
</gene>
<evidence type="ECO:0000256" key="1">
    <source>
        <dbReference type="SAM" id="SignalP"/>
    </source>
</evidence>
<dbReference type="InterPro" id="IPR043504">
    <property type="entry name" value="Peptidase_S1_PA_chymotrypsin"/>
</dbReference>
<keyword evidence="1" id="KW-0732">Signal</keyword>
<dbReference type="OrthoDB" id="5381645at2"/>
<reference evidence="2 3" key="1">
    <citation type="submission" date="2017-06" db="EMBL/GenBank/DDBJ databases">
        <authorList>
            <person name="Kim H.J."/>
            <person name="Triplett B.A."/>
        </authorList>
    </citation>
    <scope>NUCLEOTIDE SEQUENCE [LARGE SCALE GENOMIC DNA]</scope>
    <source>
        <strain evidence="2 3">DSM 14713</strain>
    </source>
</reference>
<proteinExistence type="predicted"/>